<dbReference type="RefSeq" id="WP_107816473.1">
    <property type="nucleotide sequence ID" value="NZ_QAOH01000006.1"/>
</dbReference>
<evidence type="ECO:0000313" key="1">
    <source>
        <dbReference type="EMBL" id="PTQ72731.1"/>
    </source>
</evidence>
<gene>
    <name evidence="1" type="ORF">C8N42_106243</name>
</gene>
<dbReference type="Proteomes" id="UP000244077">
    <property type="component" value="Unassembled WGS sequence"/>
</dbReference>
<accession>A0A2T5HMC3</accession>
<dbReference type="AlphaFoldDB" id="A0A2T5HMC3"/>
<dbReference type="EMBL" id="QAOH01000006">
    <property type="protein sequence ID" value="PTQ72731.1"/>
    <property type="molecule type" value="Genomic_DNA"/>
</dbReference>
<proteinExistence type="predicted"/>
<reference evidence="1 2" key="1">
    <citation type="submission" date="2018-04" db="EMBL/GenBank/DDBJ databases">
        <title>Genomic Encyclopedia of Archaeal and Bacterial Type Strains, Phase II (KMG-II): from individual species to whole genera.</title>
        <authorList>
            <person name="Goeker M."/>
        </authorList>
    </citation>
    <scope>NUCLEOTIDE SEQUENCE [LARGE SCALE GENOMIC DNA]</scope>
    <source>
        <strain evidence="1 2">DSM 100434</strain>
    </source>
</reference>
<organism evidence="1 2">
    <name type="scientific">Celeribacter persicus</name>
    <dbReference type="NCBI Taxonomy" id="1651082"/>
    <lineage>
        <taxon>Bacteria</taxon>
        <taxon>Pseudomonadati</taxon>
        <taxon>Pseudomonadota</taxon>
        <taxon>Alphaproteobacteria</taxon>
        <taxon>Rhodobacterales</taxon>
        <taxon>Roseobacteraceae</taxon>
        <taxon>Celeribacter</taxon>
    </lineage>
</organism>
<dbReference type="OrthoDB" id="7776405at2"/>
<protein>
    <submittedName>
        <fullName evidence="1">Uncharacterized protein</fullName>
    </submittedName>
</protein>
<keyword evidence="2" id="KW-1185">Reference proteome</keyword>
<name>A0A2T5HMC3_9RHOB</name>
<comment type="caution">
    <text evidence="1">The sequence shown here is derived from an EMBL/GenBank/DDBJ whole genome shotgun (WGS) entry which is preliminary data.</text>
</comment>
<sequence>MMNERARATNTGLPDDTHMISFGERVMSLSPKRQRMILNMLDQLEIEQGILPQGALDRLSLFGEWTGTTPPENILEDHGDGPTFSNDLLSYAVENGMSLDWFWMGDERGLVICAHNEARENLS</sequence>
<evidence type="ECO:0000313" key="2">
    <source>
        <dbReference type="Proteomes" id="UP000244077"/>
    </source>
</evidence>